<proteinExistence type="predicted"/>
<dbReference type="GO" id="GO:0005886">
    <property type="term" value="C:plasma membrane"/>
    <property type="evidence" value="ECO:0007669"/>
    <property type="project" value="TreeGrafter"/>
</dbReference>
<dbReference type="Proteomes" id="UP000199138">
    <property type="component" value="Unassembled WGS sequence"/>
</dbReference>
<dbReference type="Pfam" id="PF05359">
    <property type="entry name" value="DUF748"/>
    <property type="match status" value="2"/>
</dbReference>
<name>A0A1I7GCF9_9FLAO</name>
<sequence>MSKRKKSRNIIIIVVVALLVFRLLLPTIVKNYVNKTLENIPGYWGHVNDIDIALIRGAYVIHDLKLDKVNGDNNIPFLNFEKTDISVQWHSLFKGKIVSEIEMYKPTINYIFEEQVQDSTQPSEEDWTKALTDLVPIDINELTINEGKIGFMQFNKDPNVDLFLNHIQLTATNLRNVVDQEKKLPSTLHASAKSIGEGDVRLEGRLNLIKEIPDMDLDFKLENADVTALNSLTLAYAGFDFEKGQFDLYSELAINDGYLKGYFKPIFTKIKILDSWKKEDSSLFKKLWEGFVGVFKFLFKNHKKDTLATVVNVEGDLNDVKSSTWGTVLRIFKNAFIEAYKNDINRDIEFEDASIQNE</sequence>
<dbReference type="InterPro" id="IPR008023">
    <property type="entry name" value="DUF748"/>
</dbReference>
<dbReference type="PANTHER" id="PTHR30441:SF8">
    <property type="entry name" value="DUF748 DOMAIN-CONTAINING PROTEIN"/>
    <property type="match status" value="1"/>
</dbReference>
<evidence type="ECO:0000313" key="2">
    <source>
        <dbReference type="Proteomes" id="UP000199138"/>
    </source>
</evidence>
<accession>A0A1I7GCF9</accession>
<dbReference type="EMBL" id="FPBK01000004">
    <property type="protein sequence ID" value="SFU46120.1"/>
    <property type="molecule type" value="Genomic_DNA"/>
</dbReference>
<keyword evidence="2" id="KW-1185">Reference proteome</keyword>
<gene>
    <name evidence="1" type="ORF">SAMN05216480_10494</name>
</gene>
<dbReference type="AlphaFoldDB" id="A0A1I7GCF9"/>
<evidence type="ECO:0000313" key="1">
    <source>
        <dbReference type="EMBL" id="SFU46120.1"/>
    </source>
</evidence>
<reference evidence="1 2" key="1">
    <citation type="submission" date="2016-10" db="EMBL/GenBank/DDBJ databases">
        <authorList>
            <person name="de Groot N.N."/>
        </authorList>
    </citation>
    <scope>NUCLEOTIDE SEQUENCE [LARGE SCALE GENOMIC DNA]</scope>
    <source>
        <strain evidence="1 2">CGMCC 1.12333</strain>
    </source>
</reference>
<dbReference type="InterPro" id="IPR052894">
    <property type="entry name" value="AsmA-related"/>
</dbReference>
<dbReference type="GO" id="GO:0090313">
    <property type="term" value="P:regulation of protein targeting to membrane"/>
    <property type="evidence" value="ECO:0007669"/>
    <property type="project" value="TreeGrafter"/>
</dbReference>
<dbReference type="OrthoDB" id="9771783at2"/>
<dbReference type="PANTHER" id="PTHR30441">
    <property type="entry name" value="DUF748 DOMAIN-CONTAINING PROTEIN"/>
    <property type="match status" value="1"/>
</dbReference>
<protein>
    <recommendedName>
        <fullName evidence="3">DUF748 domain-containing protein</fullName>
    </recommendedName>
</protein>
<dbReference type="RefSeq" id="WP_093024561.1">
    <property type="nucleotide sequence ID" value="NZ_FPBK01000004.1"/>
</dbReference>
<evidence type="ECO:0008006" key="3">
    <source>
        <dbReference type="Google" id="ProtNLM"/>
    </source>
</evidence>
<organism evidence="1 2">
    <name type="scientific">Pustulibacterium marinum</name>
    <dbReference type="NCBI Taxonomy" id="1224947"/>
    <lineage>
        <taxon>Bacteria</taxon>
        <taxon>Pseudomonadati</taxon>
        <taxon>Bacteroidota</taxon>
        <taxon>Flavobacteriia</taxon>
        <taxon>Flavobacteriales</taxon>
        <taxon>Flavobacteriaceae</taxon>
        <taxon>Pustulibacterium</taxon>
    </lineage>
</organism>
<dbReference type="STRING" id="1224947.SAMN05216480_10494"/>